<feature type="compositionally biased region" description="Basic and acidic residues" evidence="3">
    <location>
        <begin position="103"/>
        <end position="115"/>
    </location>
</feature>
<evidence type="ECO:0000313" key="5">
    <source>
        <dbReference type="Proteomes" id="UP001472677"/>
    </source>
</evidence>
<dbReference type="Gene3D" id="3.30.200.20">
    <property type="entry name" value="Phosphorylase Kinase, domain 1"/>
    <property type="match status" value="1"/>
</dbReference>
<evidence type="ECO:0000256" key="1">
    <source>
        <dbReference type="ARBA" id="ARBA00022741"/>
    </source>
</evidence>
<dbReference type="PANTHER" id="PTHR27005:SF468">
    <property type="entry name" value="OS01G0310500 PROTEIN"/>
    <property type="match status" value="1"/>
</dbReference>
<feature type="region of interest" description="Disordered" evidence="3">
    <location>
        <begin position="103"/>
        <end position="123"/>
    </location>
</feature>
<keyword evidence="1" id="KW-0547">Nucleotide-binding</keyword>
<organism evidence="4 5">
    <name type="scientific">Hibiscus sabdariffa</name>
    <name type="common">roselle</name>
    <dbReference type="NCBI Taxonomy" id="183260"/>
    <lineage>
        <taxon>Eukaryota</taxon>
        <taxon>Viridiplantae</taxon>
        <taxon>Streptophyta</taxon>
        <taxon>Embryophyta</taxon>
        <taxon>Tracheophyta</taxon>
        <taxon>Spermatophyta</taxon>
        <taxon>Magnoliopsida</taxon>
        <taxon>eudicotyledons</taxon>
        <taxon>Gunneridae</taxon>
        <taxon>Pentapetalae</taxon>
        <taxon>rosids</taxon>
        <taxon>malvids</taxon>
        <taxon>Malvales</taxon>
        <taxon>Malvaceae</taxon>
        <taxon>Malvoideae</taxon>
        <taxon>Hibiscus</taxon>
    </lineage>
</organism>
<sequence length="123" mass="13990">MKKKFFWQNGGLLLQQELNERQVSTETVKIFTAEKLQNTTKNYDKSRIIGKKGFDTVYKGILKKGTKIVDEILLAKRAGDIEQIKQVAKRCLRVKSDERPTMKEVAIEARARGSKSETPTSMG</sequence>
<protein>
    <submittedName>
        <fullName evidence="4">Uncharacterized protein</fullName>
    </submittedName>
</protein>
<name>A0ABR2BU33_9ROSI</name>
<dbReference type="Proteomes" id="UP001472677">
    <property type="component" value="Unassembled WGS sequence"/>
</dbReference>
<keyword evidence="5" id="KW-1185">Reference proteome</keyword>
<evidence type="ECO:0000256" key="3">
    <source>
        <dbReference type="SAM" id="MobiDB-lite"/>
    </source>
</evidence>
<comment type="caution">
    <text evidence="4">The sequence shown here is derived from an EMBL/GenBank/DDBJ whole genome shotgun (WGS) entry which is preliminary data.</text>
</comment>
<evidence type="ECO:0000313" key="4">
    <source>
        <dbReference type="EMBL" id="KAK8510590.1"/>
    </source>
</evidence>
<keyword evidence="2" id="KW-0067">ATP-binding</keyword>
<evidence type="ECO:0000256" key="2">
    <source>
        <dbReference type="ARBA" id="ARBA00022840"/>
    </source>
</evidence>
<proteinExistence type="predicted"/>
<dbReference type="PANTHER" id="PTHR27005">
    <property type="entry name" value="WALL-ASSOCIATED RECEPTOR KINASE-LIKE 21"/>
    <property type="match status" value="1"/>
</dbReference>
<dbReference type="InterPro" id="IPR045274">
    <property type="entry name" value="WAK-like"/>
</dbReference>
<reference evidence="4 5" key="1">
    <citation type="journal article" date="2024" name="G3 (Bethesda)">
        <title>Genome assembly of Hibiscus sabdariffa L. provides insights into metabolisms of medicinal natural products.</title>
        <authorList>
            <person name="Kim T."/>
        </authorList>
    </citation>
    <scope>NUCLEOTIDE SEQUENCE [LARGE SCALE GENOMIC DNA]</scope>
    <source>
        <strain evidence="4">TK-2024</strain>
        <tissue evidence="4">Old leaves</tissue>
    </source>
</reference>
<dbReference type="EMBL" id="JBBPBM010000084">
    <property type="protein sequence ID" value="KAK8510590.1"/>
    <property type="molecule type" value="Genomic_DNA"/>
</dbReference>
<gene>
    <name evidence="4" type="ORF">V6N12_055517</name>
</gene>
<accession>A0ABR2BU33</accession>